<organism evidence="3 4">
    <name type="scientific">Treponema saccharophilum DSM 2985</name>
    <dbReference type="NCBI Taxonomy" id="907348"/>
    <lineage>
        <taxon>Bacteria</taxon>
        <taxon>Pseudomonadati</taxon>
        <taxon>Spirochaetota</taxon>
        <taxon>Spirochaetia</taxon>
        <taxon>Spirochaetales</taxon>
        <taxon>Treponemataceae</taxon>
        <taxon>Treponema</taxon>
    </lineage>
</organism>
<dbReference type="InterPro" id="IPR007337">
    <property type="entry name" value="RelB/DinJ"/>
</dbReference>
<dbReference type="GO" id="GO:0015643">
    <property type="term" value="F:toxic substance binding"/>
    <property type="evidence" value="ECO:0007669"/>
    <property type="project" value="InterPro"/>
</dbReference>
<dbReference type="Gene3D" id="1.10.1220.10">
    <property type="entry name" value="Met repressor-like"/>
    <property type="match status" value="1"/>
</dbReference>
<keyword evidence="4" id="KW-1185">Reference proteome</keyword>
<dbReference type="PIRSF" id="PIRSF003108">
    <property type="entry name" value="DinJ"/>
    <property type="match status" value="1"/>
</dbReference>
<dbReference type="GO" id="GO:0006355">
    <property type="term" value="P:regulation of DNA-templated transcription"/>
    <property type="evidence" value="ECO:0007669"/>
    <property type="project" value="InterPro"/>
</dbReference>
<evidence type="ECO:0000256" key="2">
    <source>
        <dbReference type="ARBA" id="ARBA00022649"/>
    </source>
</evidence>
<proteinExistence type="inferred from homology"/>
<protein>
    <submittedName>
        <fullName evidence="3">Addiction module antitoxin, RelB/DinJ family</fullName>
    </submittedName>
</protein>
<dbReference type="GO" id="GO:0006351">
    <property type="term" value="P:DNA-templated transcription"/>
    <property type="evidence" value="ECO:0007669"/>
    <property type="project" value="TreeGrafter"/>
</dbReference>
<dbReference type="AlphaFoldDB" id="H7EH22"/>
<dbReference type="InterPro" id="IPR026262">
    <property type="entry name" value="DinJ"/>
</dbReference>
<evidence type="ECO:0000256" key="1">
    <source>
        <dbReference type="ARBA" id="ARBA00010562"/>
    </source>
</evidence>
<dbReference type="eggNOG" id="COG3077">
    <property type="taxonomic scope" value="Bacteria"/>
</dbReference>
<evidence type="ECO:0000313" key="3">
    <source>
        <dbReference type="EMBL" id="EIC03089.1"/>
    </source>
</evidence>
<gene>
    <name evidence="3" type="ORF">TresaDRAFT_2707</name>
</gene>
<dbReference type="GO" id="GO:0044010">
    <property type="term" value="P:single-species biofilm formation"/>
    <property type="evidence" value="ECO:0007669"/>
    <property type="project" value="InterPro"/>
</dbReference>
<dbReference type="PANTHER" id="PTHR38781:SF1">
    <property type="entry name" value="ANTITOXIN DINJ-RELATED"/>
    <property type="match status" value="1"/>
</dbReference>
<dbReference type="PANTHER" id="PTHR38781">
    <property type="entry name" value="ANTITOXIN DINJ-RELATED"/>
    <property type="match status" value="1"/>
</dbReference>
<evidence type="ECO:0000313" key="4">
    <source>
        <dbReference type="Proteomes" id="UP000003571"/>
    </source>
</evidence>
<dbReference type="Proteomes" id="UP000003571">
    <property type="component" value="Unassembled WGS sequence"/>
</dbReference>
<dbReference type="GO" id="GO:0000987">
    <property type="term" value="F:cis-regulatory region sequence-specific DNA binding"/>
    <property type="evidence" value="ECO:0007669"/>
    <property type="project" value="InterPro"/>
</dbReference>
<dbReference type="InterPro" id="IPR013321">
    <property type="entry name" value="Arc_rbn_hlx_hlx"/>
</dbReference>
<comment type="similarity">
    <text evidence="1">Belongs to the RelB/DinJ antitoxin family.</text>
</comment>
<dbReference type="NCBIfam" id="TIGR02384">
    <property type="entry name" value="RelB_DinJ"/>
    <property type="match status" value="1"/>
</dbReference>
<sequence>MATSVLQTRVDTETKLEAESLFDSLGLDITTAIRLFLRQSINQQRIPFDIVPPKYNFSEETLAAIDEARRISKDSSVKSYSSAKELFEDCE</sequence>
<reference evidence="3 4" key="1">
    <citation type="submission" date="2011-09" db="EMBL/GenBank/DDBJ databases">
        <title>The draft genome of Treponema saccharophilum DSM 2985.</title>
        <authorList>
            <consortium name="US DOE Joint Genome Institute (JGI-PGF)"/>
            <person name="Lucas S."/>
            <person name="Copeland A."/>
            <person name="Lapidus A."/>
            <person name="Glavina del Rio T."/>
            <person name="Dalin E."/>
            <person name="Tice H."/>
            <person name="Bruce D."/>
            <person name="Goodwin L."/>
            <person name="Pitluck S."/>
            <person name="Peters L."/>
            <person name="Kyrpides N."/>
            <person name="Mavromatis K."/>
            <person name="Ivanova N."/>
            <person name="Markowitz V."/>
            <person name="Cheng J.-F."/>
            <person name="Hugenholtz P."/>
            <person name="Woyke T."/>
            <person name="Wu D."/>
            <person name="Gronow S."/>
            <person name="Wellnitz S."/>
            <person name="Brambilla E."/>
            <person name="Klenk H.-P."/>
            <person name="Eisen J.A."/>
        </authorList>
    </citation>
    <scope>NUCLEOTIDE SEQUENCE [LARGE SCALE GENOMIC DNA]</scope>
    <source>
        <strain evidence="3 4">DSM 2985</strain>
    </source>
</reference>
<dbReference type="Pfam" id="PF04221">
    <property type="entry name" value="RelB"/>
    <property type="match status" value="1"/>
</dbReference>
<accession>H7EH22</accession>
<dbReference type="OrthoDB" id="9804867at2"/>
<keyword evidence="2" id="KW-1277">Toxin-antitoxin system</keyword>
<name>H7EH22_9SPIR</name>
<dbReference type="RefSeq" id="WP_002701795.1">
    <property type="nucleotide sequence ID" value="NZ_AGRW01000023.1"/>
</dbReference>
<comment type="caution">
    <text evidence="3">The sequence shown here is derived from an EMBL/GenBank/DDBJ whole genome shotgun (WGS) entry which is preliminary data.</text>
</comment>
<dbReference type="STRING" id="907348.TresaDRAFT_2707"/>
<dbReference type="PATRIC" id="fig|907348.3.peg.83"/>
<dbReference type="EMBL" id="AGRW01000023">
    <property type="protein sequence ID" value="EIC03089.1"/>
    <property type="molecule type" value="Genomic_DNA"/>
</dbReference>